<feature type="domain" description="Thioredoxin-like fold" evidence="2">
    <location>
        <begin position="129"/>
        <end position="258"/>
    </location>
</feature>
<dbReference type="Pfam" id="PF13098">
    <property type="entry name" value="Thioredoxin_2"/>
    <property type="match status" value="1"/>
</dbReference>
<name>A0A1H1LSE5_9GAMM</name>
<dbReference type="SUPFAM" id="SSF54423">
    <property type="entry name" value="DsbC/DsbG N-terminal domain-like"/>
    <property type="match status" value="1"/>
</dbReference>
<evidence type="ECO:0000313" key="4">
    <source>
        <dbReference type="Proteomes" id="UP000243426"/>
    </source>
</evidence>
<evidence type="ECO:0000259" key="2">
    <source>
        <dbReference type="Pfam" id="PF13098"/>
    </source>
</evidence>
<comment type="function">
    <text evidence="1">Required for disulfide bond formation in some periplasmic proteins. Acts by transferring its disulfide bond to other proteins and is reduced in the process.</text>
</comment>
<dbReference type="EMBL" id="LT629748">
    <property type="protein sequence ID" value="SDR77528.1"/>
    <property type="molecule type" value="Genomic_DNA"/>
</dbReference>
<keyword evidence="4" id="KW-1185">Reference proteome</keyword>
<sequence>MFSHVIFRQRPGVTFGLAAGLILVAGCSQAESTDTPQVVKALEAQGLTIVQEFDVSGDLRGFAGVAGDQPIAVYVTSDGKAIVGTRLDAQGQSVDAATLQDLVAKPMSEKTWAQLEAATWVLDGDADAPRVVYTFSDASCPYCHRFWEAARPWVDSGKVQLRHLFVGVIKADSPAKAAAILEAPDPSAALLENEKNFAQGGITPAKGVSNNVQKILDENQMLMHANGFRGTPGIIVQQSDGLIRKFNGMPQPGQLVEVLGSRE</sequence>
<organism evidence="3 4">
    <name type="scientific">Halopseudomonas litoralis</name>
    <dbReference type="NCBI Taxonomy" id="797277"/>
    <lineage>
        <taxon>Bacteria</taxon>
        <taxon>Pseudomonadati</taxon>
        <taxon>Pseudomonadota</taxon>
        <taxon>Gammaproteobacteria</taxon>
        <taxon>Pseudomonadales</taxon>
        <taxon>Pseudomonadaceae</taxon>
        <taxon>Halopseudomonas</taxon>
    </lineage>
</organism>
<keyword evidence="1" id="KW-0574">Periplasm</keyword>
<dbReference type="InterPro" id="IPR012336">
    <property type="entry name" value="Thioredoxin-like_fold"/>
</dbReference>
<dbReference type="CDD" id="cd03020">
    <property type="entry name" value="DsbA_DsbC_DsbG"/>
    <property type="match status" value="1"/>
</dbReference>
<dbReference type="InterPro" id="IPR036249">
    <property type="entry name" value="Thioredoxin-like_sf"/>
</dbReference>
<dbReference type="InterPro" id="IPR033954">
    <property type="entry name" value="DiS-bond_Isoase_DsbC/G"/>
</dbReference>
<keyword evidence="1" id="KW-0732">Signal</keyword>
<dbReference type="RefSeq" id="WP_269433228.1">
    <property type="nucleotide sequence ID" value="NZ_LT629748.1"/>
</dbReference>
<evidence type="ECO:0000256" key="1">
    <source>
        <dbReference type="RuleBase" id="RU364038"/>
    </source>
</evidence>
<dbReference type="NCBIfam" id="NF008657">
    <property type="entry name" value="PRK11657.1"/>
    <property type="match status" value="1"/>
</dbReference>
<reference evidence="4" key="1">
    <citation type="submission" date="2016-10" db="EMBL/GenBank/DDBJ databases">
        <authorList>
            <person name="Varghese N."/>
            <person name="Submissions S."/>
        </authorList>
    </citation>
    <scope>NUCLEOTIDE SEQUENCE [LARGE SCALE GENOMIC DNA]</scope>
    <source>
        <strain evidence="4">2SM5</strain>
    </source>
</reference>
<dbReference type="InterPro" id="IPR009094">
    <property type="entry name" value="DiS-bond_isomerase_DsbC/G_N_sf"/>
</dbReference>
<protein>
    <recommendedName>
        <fullName evidence="1">Thiol:disulfide interchange protein</fullName>
    </recommendedName>
</protein>
<dbReference type="GO" id="GO:0042597">
    <property type="term" value="C:periplasmic space"/>
    <property type="evidence" value="ECO:0007669"/>
    <property type="project" value="UniProtKB-SubCell"/>
</dbReference>
<dbReference type="PANTHER" id="PTHR35272:SF4">
    <property type="entry name" value="THIOL:DISULFIDE INTERCHANGE PROTEIN DSBG"/>
    <property type="match status" value="1"/>
</dbReference>
<feature type="chain" id="PRO_5010001880" description="Thiol:disulfide interchange protein" evidence="1">
    <location>
        <begin position="31"/>
        <end position="263"/>
    </location>
</feature>
<dbReference type="SUPFAM" id="SSF52833">
    <property type="entry name" value="Thioredoxin-like"/>
    <property type="match status" value="1"/>
</dbReference>
<dbReference type="Proteomes" id="UP000243426">
    <property type="component" value="Chromosome I"/>
</dbReference>
<dbReference type="STRING" id="797277.SAMN05216198_0378"/>
<comment type="similarity">
    <text evidence="1">Belongs to the thioredoxin family. DsbC subfamily.</text>
</comment>
<dbReference type="InterPro" id="IPR051470">
    <property type="entry name" value="Thiol:disulfide_interchange"/>
</dbReference>
<dbReference type="PANTHER" id="PTHR35272">
    <property type="entry name" value="THIOL:DISULFIDE INTERCHANGE PROTEIN DSBC-RELATED"/>
    <property type="match status" value="1"/>
</dbReference>
<gene>
    <name evidence="3" type="ORF">SAMN05216198_0378</name>
</gene>
<keyword evidence="1" id="KW-0676">Redox-active center</keyword>
<feature type="signal peptide" evidence="1">
    <location>
        <begin position="1"/>
        <end position="30"/>
    </location>
</feature>
<dbReference type="AlphaFoldDB" id="A0A1H1LSE5"/>
<evidence type="ECO:0000313" key="3">
    <source>
        <dbReference type="EMBL" id="SDR77528.1"/>
    </source>
</evidence>
<accession>A0A1H1LSE5</accession>
<dbReference type="Gene3D" id="3.40.30.10">
    <property type="entry name" value="Glutaredoxin"/>
    <property type="match status" value="1"/>
</dbReference>
<dbReference type="Gene3D" id="3.10.450.70">
    <property type="entry name" value="Disulphide bond isomerase, DsbC/G, N-terminal"/>
    <property type="match status" value="1"/>
</dbReference>
<comment type="subcellular location">
    <subcellularLocation>
        <location evidence="1">Periplasm</location>
    </subcellularLocation>
</comment>
<proteinExistence type="inferred from homology"/>